<dbReference type="AlphaFoldDB" id="A0AA38LTV7"/>
<evidence type="ECO:0000313" key="3">
    <source>
        <dbReference type="Proteomes" id="UP001164286"/>
    </source>
</evidence>
<dbReference type="Pfam" id="PF07470">
    <property type="entry name" value="Glyco_hydro_88"/>
    <property type="match status" value="1"/>
</dbReference>
<dbReference type="Proteomes" id="UP001164286">
    <property type="component" value="Unassembled WGS sequence"/>
</dbReference>
<dbReference type="GO" id="GO:0016787">
    <property type="term" value="F:hydrolase activity"/>
    <property type="evidence" value="ECO:0007669"/>
    <property type="project" value="UniProtKB-KW"/>
</dbReference>
<accession>A0AA38LTV7</accession>
<keyword evidence="3" id="KW-1185">Reference proteome</keyword>
<dbReference type="Gene3D" id="1.50.10.10">
    <property type="match status" value="1"/>
</dbReference>
<comment type="caution">
    <text evidence="2">The sequence shown here is derived from an EMBL/GenBank/DDBJ whole genome shotgun (WGS) entry which is preliminary data.</text>
</comment>
<dbReference type="InterPro" id="IPR052043">
    <property type="entry name" value="PolySaccharide_Degr_Enz"/>
</dbReference>
<evidence type="ECO:0000313" key="2">
    <source>
        <dbReference type="EMBL" id="KAI9635098.1"/>
    </source>
</evidence>
<dbReference type="SUPFAM" id="SSF48208">
    <property type="entry name" value="Six-hairpin glycosidases"/>
    <property type="match status" value="1"/>
</dbReference>
<dbReference type="InterPro" id="IPR008928">
    <property type="entry name" value="6-hairpin_glycosidase_sf"/>
</dbReference>
<dbReference type="PANTHER" id="PTHR33886:SF8">
    <property type="entry name" value="UNSATURATED RHAMNOGALACTURONAN HYDROLASE (EUROFUNG)"/>
    <property type="match status" value="1"/>
</dbReference>
<proteinExistence type="predicted"/>
<sequence length="394" mass="44190">MSSTQKELTQERAEELVRLMTDGLVNIVDTTGEFLMPIADGTIVDTKGWGGWEWTHGIALTALYHHSAINPSSPSAQYSLKTALDWFESQYKITKGKGAPKNINTMSPFYSLSSFLVNGQVQDERWVAWCDEWAEWIMNDLPKTREGGFQHITYLDVNHNQLWDDTLMMTVLPLAQIGILLNRPHYIEEAKYQFLLHINYLMDAPSGLWFHGWEFTPDAPGSGGNNFAKALWARGNCWITVAIPLFIEFMGDRLPPSDPIRRQLESAFRRQVDKLVECQDQKSGLWHTLLVDPSSYLETSATAGFAAGMLAGIRLGLLDRKTYLPSAMKALYGVMDHIDPSGEVSQVSFGTGMGHNLEFYVQIPITSMPYGQALAMLALVEWERLQGAGEPNGH</sequence>
<dbReference type="GeneID" id="77731812"/>
<gene>
    <name evidence="2" type="ORF">MKK02DRAFT_43778</name>
</gene>
<protein>
    <submittedName>
        <fullName evidence="2">Glycosyl hydrolase family 88 protein</fullName>
    </submittedName>
</protein>
<dbReference type="InterPro" id="IPR010905">
    <property type="entry name" value="Glyco_hydro_88"/>
</dbReference>
<dbReference type="RefSeq" id="XP_052944875.1">
    <property type="nucleotide sequence ID" value="XM_053092607.1"/>
</dbReference>
<dbReference type="InterPro" id="IPR012341">
    <property type="entry name" value="6hp_glycosidase-like_sf"/>
</dbReference>
<dbReference type="EMBL" id="JAKWFO010000005">
    <property type="protein sequence ID" value="KAI9635098.1"/>
    <property type="molecule type" value="Genomic_DNA"/>
</dbReference>
<reference evidence="2" key="1">
    <citation type="journal article" date="2022" name="G3 (Bethesda)">
        <title>High quality genome of the basidiomycete yeast Dioszegia hungarica PDD-24b-2 isolated from cloud water.</title>
        <authorList>
            <person name="Jarrige D."/>
            <person name="Haridas S."/>
            <person name="Bleykasten-Grosshans C."/>
            <person name="Joly M."/>
            <person name="Nadalig T."/>
            <person name="Sancelme M."/>
            <person name="Vuilleumier S."/>
            <person name="Grigoriev I.V."/>
            <person name="Amato P."/>
            <person name="Bringel F."/>
        </authorList>
    </citation>
    <scope>NUCLEOTIDE SEQUENCE</scope>
    <source>
        <strain evidence="2">PDD-24b-2</strain>
    </source>
</reference>
<organism evidence="2 3">
    <name type="scientific">Dioszegia hungarica</name>
    <dbReference type="NCBI Taxonomy" id="4972"/>
    <lineage>
        <taxon>Eukaryota</taxon>
        <taxon>Fungi</taxon>
        <taxon>Dikarya</taxon>
        <taxon>Basidiomycota</taxon>
        <taxon>Agaricomycotina</taxon>
        <taxon>Tremellomycetes</taxon>
        <taxon>Tremellales</taxon>
        <taxon>Bulleribasidiaceae</taxon>
        <taxon>Dioszegia</taxon>
    </lineage>
</organism>
<dbReference type="PANTHER" id="PTHR33886">
    <property type="entry name" value="UNSATURATED RHAMNOGALACTURONAN HYDROLASE (EUROFUNG)"/>
    <property type="match status" value="1"/>
</dbReference>
<keyword evidence="1 2" id="KW-0378">Hydrolase</keyword>
<name>A0AA38LTV7_9TREE</name>
<evidence type="ECO:0000256" key="1">
    <source>
        <dbReference type="ARBA" id="ARBA00022801"/>
    </source>
</evidence>
<dbReference type="GO" id="GO:0005975">
    <property type="term" value="P:carbohydrate metabolic process"/>
    <property type="evidence" value="ECO:0007669"/>
    <property type="project" value="InterPro"/>
</dbReference>